<keyword evidence="4 7" id="KW-0812">Transmembrane</keyword>
<comment type="caution">
    <text evidence="9">The sequence shown here is derived from an EMBL/GenBank/DDBJ whole genome shotgun (WGS) entry which is preliminary data.</text>
</comment>
<feature type="domain" description="ABC transmembrane type-1" evidence="8">
    <location>
        <begin position="95"/>
        <end position="320"/>
    </location>
</feature>
<feature type="transmembrane region" description="Helical" evidence="7">
    <location>
        <begin position="97"/>
        <end position="119"/>
    </location>
</feature>
<protein>
    <submittedName>
        <fullName evidence="9">ABC transporter permease</fullName>
    </submittedName>
</protein>
<evidence type="ECO:0000256" key="1">
    <source>
        <dbReference type="ARBA" id="ARBA00004651"/>
    </source>
</evidence>
<proteinExistence type="inferred from homology"/>
<comment type="similarity">
    <text evidence="7">Belongs to the binding-protein-dependent transport system permease family.</text>
</comment>
<feature type="transmembrane region" description="Helical" evidence="7">
    <location>
        <begin position="131"/>
        <end position="162"/>
    </location>
</feature>
<dbReference type="AlphaFoldDB" id="A0AA42CCM1"/>
<dbReference type="InterPro" id="IPR045621">
    <property type="entry name" value="BPD_transp_1_N"/>
</dbReference>
<dbReference type="SUPFAM" id="SSF161098">
    <property type="entry name" value="MetI-like"/>
    <property type="match status" value="1"/>
</dbReference>
<evidence type="ECO:0000259" key="8">
    <source>
        <dbReference type="PROSITE" id="PS50928"/>
    </source>
</evidence>
<comment type="subcellular location">
    <subcellularLocation>
        <location evidence="1 7">Cell membrane</location>
        <topology evidence="1 7">Multi-pass membrane protein</topology>
    </subcellularLocation>
</comment>
<feature type="transmembrane region" description="Helical" evidence="7">
    <location>
        <begin position="255"/>
        <end position="281"/>
    </location>
</feature>
<sequence>MAQYVAHRLIQLVIVLFGVSVVVFVTMHLLPGDVAQLLLGDHATAEQLVRLRTQLGLDQPVWVQYLRFVEDATGGDLGTSIQSGHPAMKDVLTAFPVTLQLTLFSLALASLAGVPLGVLTAMRQGSRFDGVVMTLTLFGVSMPIFWLGLMLLVLFAAALGWLPVGGLMPVGLDPPRVTGMSVFDSLWSGNERMVVASLRHMLLPTVTLASVPLALITRITRAEVMAAATLDHVRTARAKGLDTARVVLRHILRNAAIPIVTVIGLQLGLLLSGAVLTETIYSLPGLGRLMVDSILSRDYPVVQAGAMFIATLFVLVNLLVDLSYAALDPRISRA</sequence>
<evidence type="ECO:0000313" key="10">
    <source>
        <dbReference type="Proteomes" id="UP001165679"/>
    </source>
</evidence>
<reference evidence="9" key="2">
    <citation type="submission" date="2022-10" db="EMBL/GenBank/DDBJ databases">
        <authorList>
            <person name="Trinh H.N."/>
        </authorList>
    </citation>
    <scope>NUCLEOTIDE SEQUENCE</scope>
    <source>
        <strain evidence="9">RN2-1</strain>
    </source>
</reference>
<dbReference type="RefSeq" id="WP_264712179.1">
    <property type="nucleotide sequence ID" value="NZ_JAPDNT010000001.1"/>
</dbReference>
<keyword evidence="3" id="KW-1003">Cell membrane</keyword>
<accession>A0AA42CCM1</accession>
<dbReference type="Pfam" id="PF19300">
    <property type="entry name" value="BPD_transp_1_N"/>
    <property type="match status" value="1"/>
</dbReference>
<evidence type="ECO:0000256" key="4">
    <source>
        <dbReference type="ARBA" id="ARBA00022692"/>
    </source>
</evidence>
<organism evidence="9 10">
    <name type="scientific">Limobrevibacterium gyesilva</name>
    <dbReference type="NCBI Taxonomy" id="2991712"/>
    <lineage>
        <taxon>Bacteria</taxon>
        <taxon>Pseudomonadati</taxon>
        <taxon>Pseudomonadota</taxon>
        <taxon>Alphaproteobacteria</taxon>
        <taxon>Acetobacterales</taxon>
        <taxon>Acetobacteraceae</taxon>
        <taxon>Limobrevibacterium</taxon>
    </lineage>
</organism>
<dbReference type="GO" id="GO:0055085">
    <property type="term" value="P:transmembrane transport"/>
    <property type="evidence" value="ECO:0007669"/>
    <property type="project" value="InterPro"/>
</dbReference>
<dbReference type="Gene3D" id="1.10.3720.10">
    <property type="entry name" value="MetI-like"/>
    <property type="match status" value="1"/>
</dbReference>
<evidence type="ECO:0000256" key="2">
    <source>
        <dbReference type="ARBA" id="ARBA00022448"/>
    </source>
</evidence>
<reference evidence="9" key="1">
    <citation type="submission" date="2022-09" db="EMBL/GenBank/DDBJ databases">
        <title>Rhodovastum sp. nov. RN2-1 isolated from soil in Seongnam, South Korea.</title>
        <authorList>
            <person name="Le N.T."/>
        </authorList>
    </citation>
    <scope>NUCLEOTIDE SEQUENCE</scope>
    <source>
        <strain evidence="9">RN2-1</strain>
    </source>
</reference>
<feature type="transmembrane region" description="Helical" evidence="7">
    <location>
        <begin position="12"/>
        <end position="30"/>
    </location>
</feature>
<dbReference type="GO" id="GO:0005886">
    <property type="term" value="C:plasma membrane"/>
    <property type="evidence" value="ECO:0007669"/>
    <property type="project" value="UniProtKB-SubCell"/>
</dbReference>
<keyword evidence="2 7" id="KW-0813">Transport</keyword>
<evidence type="ECO:0000256" key="3">
    <source>
        <dbReference type="ARBA" id="ARBA00022475"/>
    </source>
</evidence>
<dbReference type="CDD" id="cd06261">
    <property type="entry name" value="TM_PBP2"/>
    <property type="match status" value="1"/>
</dbReference>
<dbReference type="PANTHER" id="PTHR43163:SF6">
    <property type="entry name" value="DIPEPTIDE TRANSPORT SYSTEM PERMEASE PROTEIN DPPB-RELATED"/>
    <property type="match status" value="1"/>
</dbReference>
<feature type="transmembrane region" description="Helical" evidence="7">
    <location>
        <begin position="193"/>
        <end position="216"/>
    </location>
</feature>
<dbReference type="PROSITE" id="PS50928">
    <property type="entry name" value="ABC_TM1"/>
    <property type="match status" value="1"/>
</dbReference>
<dbReference type="Proteomes" id="UP001165679">
    <property type="component" value="Unassembled WGS sequence"/>
</dbReference>
<evidence type="ECO:0000256" key="5">
    <source>
        <dbReference type="ARBA" id="ARBA00022989"/>
    </source>
</evidence>
<keyword evidence="5 7" id="KW-1133">Transmembrane helix</keyword>
<name>A0AA42CCM1_9PROT</name>
<dbReference type="InterPro" id="IPR035906">
    <property type="entry name" value="MetI-like_sf"/>
</dbReference>
<keyword evidence="6 7" id="KW-0472">Membrane</keyword>
<gene>
    <name evidence="9" type="ORF">OL599_03320</name>
</gene>
<evidence type="ECO:0000256" key="7">
    <source>
        <dbReference type="RuleBase" id="RU363032"/>
    </source>
</evidence>
<dbReference type="InterPro" id="IPR000515">
    <property type="entry name" value="MetI-like"/>
</dbReference>
<dbReference type="Pfam" id="PF00528">
    <property type="entry name" value="BPD_transp_1"/>
    <property type="match status" value="1"/>
</dbReference>
<evidence type="ECO:0000256" key="6">
    <source>
        <dbReference type="ARBA" id="ARBA00023136"/>
    </source>
</evidence>
<evidence type="ECO:0000313" key="9">
    <source>
        <dbReference type="EMBL" id="MCW3473598.1"/>
    </source>
</evidence>
<dbReference type="PANTHER" id="PTHR43163">
    <property type="entry name" value="DIPEPTIDE TRANSPORT SYSTEM PERMEASE PROTEIN DPPB-RELATED"/>
    <property type="match status" value="1"/>
</dbReference>
<feature type="transmembrane region" description="Helical" evidence="7">
    <location>
        <begin position="301"/>
        <end position="327"/>
    </location>
</feature>
<keyword evidence="10" id="KW-1185">Reference proteome</keyword>
<dbReference type="EMBL" id="JAPDNT010000001">
    <property type="protein sequence ID" value="MCW3473598.1"/>
    <property type="molecule type" value="Genomic_DNA"/>
</dbReference>